<dbReference type="GO" id="GO:0016020">
    <property type="term" value="C:membrane"/>
    <property type="evidence" value="ECO:0007669"/>
    <property type="project" value="UniProtKB-SubCell"/>
</dbReference>
<evidence type="ECO:0000256" key="2">
    <source>
        <dbReference type="ARBA" id="ARBA00010737"/>
    </source>
</evidence>
<evidence type="ECO:0000313" key="7">
    <source>
        <dbReference type="EMBL" id="TRY67816.1"/>
    </source>
</evidence>
<keyword evidence="3" id="KW-0812">Transmembrane</keyword>
<comment type="similarity">
    <text evidence="2">Belongs to the TMEM39 family.</text>
</comment>
<comment type="subcellular location">
    <subcellularLocation>
        <location evidence="1">Membrane</location>
        <topology evidence="1">Multi-pass membrane protein</topology>
    </subcellularLocation>
</comment>
<keyword evidence="4" id="KW-1133">Transmembrane helix</keyword>
<dbReference type="Proteomes" id="UP000318571">
    <property type="component" value="Chromosome 4"/>
</dbReference>
<keyword evidence="8" id="KW-1185">Reference proteome</keyword>
<dbReference type="PANTHER" id="PTHR12995:SF4">
    <property type="entry name" value="FI21814P1"/>
    <property type="match status" value="1"/>
</dbReference>
<dbReference type="PANTHER" id="PTHR12995">
    <property type="entry name" value="FI21814P1"/>
    <property type="match status" value="1"/>
</dbReference>
<sequence>MGRIRMGKTKEAVGGIPVVPEDADTGMGCTLRPDDIMKLERYFCRLANMRPRVLHRRHFRGSGAQSTATPSSSSNGPASSNGNAKPGQTRGDSAGPMPGFATYQAAMHSNPSVFAALNNNPINYPLPSLPADGQVVFELIIFAYSMVAMLLQHLHLYRSVFWLPHSYNTEAVLHGYNPHQSELTSMTSAIDHAF</sequence>
<accession>A0A553NQW5</accession>
<organism evidence="7 8">
    <name type="scientific">Tigriopus californicus</name>
    <name type="common">Marine copepod</name>
    <dbReference type="NCBI Taxonomy" id="6832"/>
    <lineage>
        <taxon>Eukaryota</taxon>
        <taxon>Metazoa</taxon>
        <taxon>Ecdysozoa</taxon>
        <taxon>Arthropoda</taxon>
        <taxon>Crustacea</taxon>
        <taxon>Multicrustacea</taxon>
        <taxon>Hexanauplia</taxon>
        <taxon>Copepoda</taxon>
        <taxon>Harpacticoida</taxon>
        <taxon>Harpacticidae</taxon>
        <taxon>Tigriopus</taxon>
    </lineage>
</organism>
<evidence type="ECO:0000256" key="3">
    <source>
        <dbReference type="ARBA" id="ARBA00022692"/>
    </source>
</evidence>
<comment type="caution">
    <text evidence="7">The sequence shown here is derived from an EMBL/GenBank/DDBJ whole genome shotgun (WGS) entry which is preliminary data.</text>
</comment>
<feature type="compositionally biased region" description="Low complexity" evidence="6">
    <location>
        <begin position="61"/>
        <end position="84"/>
    </location>
</feature>
<gene>
    <name evidence="7" type="ORF">TCAL_16960</name>
</gene>
<protein>
    <submittedName>
        <fullName evidence="7">Uncharacterized protein</fullName>
    </submittedName>
</protein>
<evidence type="ECO:0000256" key="5">
    <source>
        <dbReference type="ARBA" id="ARBA00023136"/>
    </source>
</evidence>
<evidence type="ECO:0000256" key="6">
    <source>
        <dbReference type="SAM" id="MobiDB-lite"/>
    </source>
</evidence>
<evidence type="ECO:0000256" key="4">
    <source>
        <dbReference type="ARBA" id="ARBA00022989"/>
    </source>
</evidence>
<name>A0A553NQW5_TIGCA</name>
<keyword evidence="5" id="KW-0472">Membrane</keyword>
<evidence type="ECO:0000256" key="1">
    <source>
        <dbReference type="ARBA" id="ARBA00004141"/>
    </source>
</evidence>
<dbReference type="InterPro" id="IPR019397">
    <property type="entry name" value="Uncharacterised_TMEM39"/>
</dbReference>
<dbReference type="AlphaFoldDB" id="A0A553NQW5"/>
<feature type="region of interest" description="Disordered" evidence="6">
    <location>
        <begin position="60"/>
        <end position="101"/>
    </location>
</feature>
<reference evidence="7 8" key="1">
    <citation type="journal article" date="2018" name="Nat. Ecol. Evol.">
        <title>Genomic signatures of mitonuclear coevolution across populations of Tigriopus californicus.</title>
        <authorList>
            <person name="Barreto F.S."/>
            <person name="Watson E.T."/>
            <person name="Lima T.G."/>
            <person name="Willett C.S."/>
            <person name="Edmands S."/>
            <person name="Li W."/>
            <person name="Burton R.S."/>
        </authorList>
    </citation>
    <scope>NUCLEOTIDE SEQUENCE [LARGE SCALE GENOMIC DNA]</scope>
    <source>
        <strain evidence="7 8">San Diego</strain>
    </source>
</reference>
<dbReference type="Pfam" id="PF10271">
    <property type="entry name" value="Tmp39"/>
    <property type="match status" value="1"/>
</dbReference>
<evidence type="ECO:0000313" key="8">
    <source>
        <dbReference type="Proteomes" id="UP000318571"/>
    </source>
</evidence>
<proteinExistence type="inferred from homology"/>
<dbReference type="EMBL" id="VCGU01000011">
    <property type="protein sequence ID" value="TRY67816.1"/>
    <property type="molecule type" value="Genomic_DNA"/>
</dbReference>